<evidence type="ECO:0000313" key="1">
    <source>
        <dbReference type="EMBL" id="GJS79284.1"/>
    </source>
</evidence>
<dbReference type="Proteomes" id="UP001151760">
    <property type="component" value="Unassembled WGS sequence"/>
</dbReference>
<reference evidence="1" key="2">
    <citation type="submission" date="2022-01" db="EMBL/GenBank/DDBJ databases">
        <authorList>
            <person name="Yamashiro T."/>
            <person name="Shiraishi A."/>
            <person name="Satake H."/>
            <person name="Nakayama K."/>
        </authorList>
    </citation>
    <scope>NUCLEOTIDE SEQUENCE</scope>
</reference>
<comment type="caution">
    <text evidence="1">The sequence shown here is derived from an EMBL/GenBank/DDBJ whole genome shotgun (WGS) entry which is preliminary data.</text>
</comment>
<accession>A0ABQ4YN48</accession>
<dbReference type="EMBL" id="BQNB010010587">
    <property type="protein sequence ID" value="GJS79284.1"/>
    <property type="molecule type" value="Genomic_DNA"/>
</dbReference>
<sequence>MAVDVTALIEQMIAIELELEKIESLKAQLRSKEPCFTSDYVKPKVLAPGMYAIDVKPIPHPLKNNRRRTGHAFGIWTQDVQQHITGSRSKLIEFCGNVHRGNFGILILKWPSESILAFGGVENQELLNGLPRPIYVMVIPLKWIYKVKLDEYGDVLKTQCSVGCNGISSGGGGRKMESKCFYEWCLRRSSLCQYLKDYEVQDNPTHVLSPEEGLCMGLASSKGRGRPLS</sequence>
<proteinExistence type="predicted"/>
<gene>
    <name evidence="1" type="ORF">Tco_0729165</name>
</gene>
<name>A0ABQ4YN48_9ASTR</name>
<keyword evidence="2" id="KW-1185">Reference proteome</keyword>
<reference evidence="1" key="1">
    <citation type="journal article" date="2022" name="Int. J. Mol. Sci.">
        <title>Draft Genome of Tanacetum Coccineum: Genomic Comparison of Closely Related Tanacetum-Family Plants.</title>
        <authorList>
            <person name="Yamashiro T."/>
            <person name="Shiraishi A."/>
            <person name="Nakayama K."/>
            <person name="Satake H."/>
        </authorList>
    </citation>
    <scope>NUCLEOTIDE SEQUENCE</scope>
</reference>
<protein>
    <submittedName>
        <fullName evidence="1">Uncharacterized protein</fullName>
    </submittedName>
</protein>
<evidence type="ECO:0000313" key="2">
    <source>
        <dbReference type="Proteomes" id="UP001151760"/>
    </source>
</evidence>
<organism evidence="1 2">
    <name type="scientific">Tanacetum coccineum</name>
    <dbReference type="NCBI Taxonomy" id="301880"/>
    <lineage>
        <taxon>Eukaryota</taxon>
        <taxon>Viridiplantae</taxon>
        <taxon>Streptophyta</taxon>
        <taxon>Embryophyta</taxon>
        <taxon>Tracheophyta</taxon>
        <taxon>Spermatophyta</taxon>
        <taxon>Magnoliopsida</taxon>
        <taxon>eudicotyledons</taxon>
        <taxon>Gunneridae</taxon>
        <taxon>Pentapetalae</taxon>
        <taxon>asterids</taxon>
        <taxon>campanulids</taxon>
        <taxon>Asterales</taxon>
        <taxon>Asteraceae</taxon>
        <taxon>Asteroideae</taxon>
        <taxon>Anthemideae</taxon>
        <taxon>Anthemidinae</taxon>
        <taxon>Tanacetum</taxon>
    </lineage>
</organism>